<name>A0ABM3H9Z2_9MYRT</name>
<sequence length="636" mass="71805">MKVLGQIHVHENIDPDKLENFIGAVLLKDQVAFADDEIPTEGRGHNKALHITVKHKQTYIARVLIDNGSALNICPLATLNHLGIDLAEMQSAKTSVKSFDGMKKNVMGQINIEIQIGPSLFDVLFRVLDIPSAFNLLLRFPWIHNAGAVPSSLHQKIKFVVKRKLVIIHGEEDHRIFNETVIPYIEPAHNEEDSYHAFELVQTIHASPESPLPVPEMSTASLMVAKVMIGNGFEPDKGLGIVFPNSPKGQDLCAEVMNPDDNEIDVGVLDLVGWFDELTIAAVFEDPIQVHGALEKEPYMVPRPPRPSVNAIFDDLLEGLDSKGKYEEGNPMDLEIYDLDESSPDYEEIRRDFERHEEAKPLTGEESISINLGDAENPREVKIEANLPKDVAERLTKLLRDYRDIFAWSYADMPGLDRSIVEHYLLTDPSIEPIKQRTQRAKPELAQKIKEEVIKLLDVGFIETTECSDRIANIVPLLKKDGRVRVYGDYRDLNKASPKDDFPLPHIDVVVDDATGFEQFSFMDGFSRYNQIPMNINDKLKSTFTTPWGLFHYKTRHGEDRVETLTKLFERLRKFKLRLNPAKCIFGTSSGKLLGFIVSSRGIEIDPSKVKAICELKLPTMVKEVRGLMGRLNYIA</sequence>
<dbReference type="Gene3D" id="2.40.70.10">
    <property type="entry name" value="Acid Proteases"/>
    <property type="match status" value="1"/>
</dbReference>
<keyword evidence="1" id="KW-1185">Reference proteome</keyword>
<organism evidence="1 2">
    <name type="scientific">Rhodamnia argentea</name>
    <dbReference type="NCBI Taxonomy" id="178133"/>
    <lineage>
        <taxon>Eukaryota</taxon>
        <taxon>Viridiplantae</taxon>
        <taxon>Streptophyta</taxon>
        <taxon>Embryophyta</taxon>
        <taxon>Tracheophyta</taxon>
        <taxon>Spermatophyta</taxon>
        <taxon>Magnoliopsida</taxon>
        <taxon>eudicotyledons</taxon>
        <taxon>Gunneridae</taxon>
        <taxon>Pentapetalae</taxon>
        <taxon>rosids</taxon>
        <taxon>malvids</taxon>
        <taxon>Myrtales</taxon>
        <taxon>Myrtaceae</taxon>
        <taxon>Myrtoideae</taxon>
        <taxon>Myrteae</taxon>
        <taxon>Australasian group</taxon>
        <taxon>Rhodamnia</taxon>
    </lineage>
</organism>
<proteinExistence type="predicted"/>
<dbReference type="InterPro" id="IPR021109">
    <property type="entry name" value="Peptidase_aspartic_dom_sf"/>
</dbReference>
<evidence type="ECO:0000313" key="2">
    <source>
        <dbReference type="RefSeq" id="XP_048133429.1"/>
    </source>
</evidence>
<dbReference type="PANTHER" id="PTHR24559">
    <property type="entry name" value="TRANSPOSON TY3-I GAG-POL POLYPROTEIN"/>
    <property type="match status" value="1"/>
</dbReference>
<accession>A0ABM3H9Z2</accession>
<dbReference type="PANTHER" id="PTHR24559:SF457">
    <property type="entry name" value="RNA-DIRECTED DNA POLYMERASE HOMOLOG"/>
    <property type="match status" value="1"/>
</dbReference>
<protein>
    <submittedName>
        <fullName evidence="2">Uncharacterized protein LOC125314640</fullName>
    </submittedName>
</protein>
<dbReference type="RefSeq" id="XP_048133429.1">
    <property type="nucleotide sequence ID" value="XM_048277472.1"/>
</dbReference>
<dbReference type="Proteomes" id="UP000827889">
    <property type="component" value="Chromosome 4"/>
</dbReference>
<dbReference type="InterPro" id="IPR043502">
    <property type="entry name" value="DNA/RNA_pol_sf"/>
</dbReference>
<dbReference type="Gene3D" id="3.10.10.10">
    <property type="entry name" value="HIV Type 1 Reverse Transcriptase, subunit A, domain 1"/>
    <property type="match status" value="1"/>
</dbReference>
<evidence type="ECO:0000313" key="1">
    <source>
        <dbReference type="Proteomes" id="UP000827889"/>
    </source>
</evidence>
<dbReference type="GeneID" id="125314640"/>
<reference evidence="2" key="1">
    <citation type="submission" date="2025-08" db="UniProtKB">
        <authorList>
            <consortium name="RefSeq"/>
        </authorList>
    </citation>
    <scope>IDENTIFICATION</scope>
    <source>
        <tissue evidence="2">Leaf</tissue>
    </source>
</reference>
<dbReference type="Gene3D" id="3.30.70.270">
    <property type="match status" value="1"/>
</dbReference>
<gene>
    <name evidence="2" type="primary">LOC125314640</name>
</gene>
<dbReference type="InterPro" id="IPR053134">
    <property type="entry name" value="RNA-dir_DNA_polymerase"/>
</dbReference>
<dbReference type="SUPFAM" id="SSF56672">
    <property type="entry name" value="DNA/RNA polymerases"/>
    <property type="match status" value="1"/>
</dbReference>
<dbReference type="InterPro" id="IPR043128">
    <property type="entry name" value="Rev_trsase/Diguanyl_cyclase"/>
</dbReference>
<dbReference type="CDD" id="cd01647">
    <property type="entry name" value="RT_LTR"/>
    <property type="match status" value="1"/>
</dbReference>
<dbReference type="CDD" id="cd00303">
    <property type="entry name" value="retropepsin_like"/>
    <property type="match status" value="1"/>
</dbReference>